<dbReference type="AlphaFoldDB" id="A0A2L2X9S4"/>
<dbReference type="Proteomes" id="UP000239549">
    <property type="component" value="Unassembled WGS sequence"/>
</dbReference>
<protein>
    <submittedName>
        <fullName evidence="1">Uncharacterized protein</fullName>
    </submittedName>
</protein>
<accession>A0A2L2X9S4</accession>
<comment type="caution">
    <text evidence="1">The sequence shown here is derived from an EMBL/GenBank/DDBJ whole genome shotgun (WGS) entry which is preliminary data.</text>
</comment>
<keyword evidence="2" id="KW-1185">Reference proteome</keyword>
<gene>
    <name evidence="1" type="ORF">DCCM_2096</name>
</gene>
<sequence>MGIGFTSSAVYFSQNIKKYDFQPESFIIFKGQFSSGQTAVSRSSILGRGEMFSWI</sequence>
<name>A0A2L2X9S4_9FIRM</name>
<proteinExistence type="predicted"/>
<evidence type="ECO:0000313" key="2">
    <source>
        <dbReference type="Proteomes" id="UP000239549"/>
    </source>
</evidence>
<organism evidence="1 2">
    <name type="scientific">Desulfocucumis palustris</name>
    <dbReference type="NCBI Taxonomy" id="1898651"/>
    <lineage>
        <taxon>Bacteria</taxon>
        <taxon>Bacillati</taxon>
        <taxon>Bacillota</taxon>
        <taxon>Clostridia</taxon>
        <taxon>Eubacteriales</taxon>
        <taxon>Desulfocucumaceae</taxon>
        <taxon>Desulfocucumis</taxon>
    </lineage>
</organism>
<dbReference type="EMBL" id="BFAV01000071">
    <property type="protein sequence ID" value="GBF32999.1"/>
    <property type="molecule type" value="Genomic_DNA"/>
</dbReference>
<evidence type="ECO:0000313" key="1">
    <source>
        <dbReference type="EMBL" id="GBF32999.1"/>
    </source>
</evidence>
<reference evidence="2" key="1">
    <citation type="submission" date="2018-02" db="EMBL/GenBank/DDBJ databases">
        <title>Genome sequence of Desulfocucumis palustris strain NAW-5.</title>
        <authorList>
            <person name="Watanabe M."/>
            <person name="Kojima H."/>
            <person name="Fukui M."/>
        </authorList>
    </citation>
    <scope>NUCLEOTIDE SEQUENCE [LARGE SCALE GENOMIC DNA]</scope>
    <source>
        <strain evidence="2">NAW-5</strain>
    </source>
</reference>